<dbReference type="InterPro" id="IPR021864">
    <property type="entry name" value="DUF3475"/>
</dbReference>
<accession>A0A5N6RJG8</accession>
<dbReference type="PANTHER" id="PTHR31371">
    <property type="entry name" value="BNAC09G50660D PROTEIN"/>
    <property type="match status" value="1"/>
</dbReference>
<dbReference type="OrthoDB" id="2018987at2759"/>
<feature type="region of interest" description="Disordered" evidence="1">
    <location>
        <begin position="276"/>
        <end position="315"/>
    </location>
</feature>
<evidence type="ECO:0000259" key="3">
    <source>
        <dbReference type="Pfam" id="PF11961"/>
    </source>
</evidence>
<protein>
    <recommendedName>
        <fullName evidence="6">DUF668 domain-containing protein</fullName>
    </recommendedName>
</protein>
<dbReference type="InterPro" id="IPR007700">
    <property type="entry name" value="DUF668"/>
</dbReference>
<evidence type="ECO:0008006" key="6">
    <source>
        <dbReference type="Google" id="ProtNLM"/>
    </source>
</evidence>
<sequence length="572" mass="65705">MGGESGTESWFGSMRWIPWKSVSDAENGGIEILAFEVASLMLKVVNLWHCLSEKEVHRLRKDIVNSIGLKKLVSEDDDYLMELALNEIVENFVFLARSVARLGKRCKDPLYHRFEHFVNDPIQNGFQWVGWEYRWKKMERKMKKMERFVASMTQFSQELEVLAELEQTLRRMQNTELNRVKVLEFQKKVIWHRQEVRNLREMSPWNRSYDYVARLLVRSLFTILERMKHVFGSYQVPSLERMIDSQLMNIECFPRSHSFSTLLHSSVHPSENNLPGFYSGPIERSVSKRGNNGDLSRRKDKQRHERHLSSTIHGNHLKVETNQVAHVGSFKGWCMNAASESPVMLSCKPTGSGSMRLTGVRMKSIDKTSSTNIESFSCSNRIYSKLLFFNKRRLLTAPPFTLGDAALALHYANVILLVEDLASSPHLIGLDKRDVLYNMLPTTIRTALRARLKSYAGSMASSVYNAALVAEWSQALGQILEWLVPLALNMVKWHSERNFEKQDAVSGTNVMLVQTLYFANQAKTEAAITELLVGLNYICRSGGQRRDRDVQEPAGCRVYNDYMSNRDDIAEC</sequence>
<reference evidence="4 5" key="1">
    <citation type="submission" date="2019-06" db="EMBL/GenBank/DDBJ databases">
        <title>A chromosomal-level reference genome of Carpinus fangiana (Coryloideae, Betulaceae).</title>
        <authorList>
            <person name="Yang X."/>
            <person name="Wang Z."/>
            <person name="Zhang L."/>
            <person name="Hao G."/>
            <person name="Liu J."/>
            <person name="Yang Y."/>
        </authorList>
    </citation>
    <scope>NUCLEOTIDE SEQUENCE [LARGE SCALE GENOMIC DNA]</scope>
    <source>
        <strain evidence="4">Cfa_2016G</strain>
        <tissue evidence="4">Leaf</tissue>
    </source>
</reference>
<dbReference type="GO" id="GO:0045927">
    <property type="term" value="P:positive regulation of growth"/>
    <property type="evidence" value="ECO:0007669"/>
    <property type="project" value="InterPro"/>
</dbReference>
<dbReference type="Pfam" id="PF11961">
    <property type="entry name" value="DUF3475"/>
    <property type="match status" value="1"/>
</dbReference>
<gene>
    <name evidence="4" type="ORF">FH972_016518</name>
</gene>
<evidence type="ECO:0000313" key="4">
    <source>
        <dbReference type="EMBL" id="KAE8098456.1"/>
    </source>
</evidence>
<evidence type="ECO:0000313" key="5">
    <source>
        <dbReference type="Proteomes" id="UP000327013"/>
    </source>
</evidence>
<name>A0A5N6RJG8_9ROSI</name>
<feature type="domain" description="DUF3475" evidence="3">
    <location>
        <begin position="32"/>
        <end position="88"/>
    </location>
</feature>
<dbReference type="AlphaFoldDB" id="A0A5N6RJG8"/>
<dbReference type="Proteomes" id="UP000327013">
    <property type="component" value="Chromosome 7"/>
</dbReference>
<proteinExistence type="predicted"/>
<evidence type="ECO:0000256" key="1">
    <source>
        <dbReference type="SAM" id="MobiDB-lite"/>
    </source>
</evidence>
<dbReference type="PANTHER" id="PTHR31371:SF4">
    <property type="entry name" value="DUF668 DOMAIN-CONTAINING PROTEIN"/>
    <property type="match status" value="1"/>
</dbReference>
<dbReference type="EMBL" id="CM017327">
    <property type="protein sequence ID" value="KAE8098456.1"/>
    <property type="molecule type" value="Genomic_DNA"/>
</dbReference>
<feature type="domain" description="DUF668" evidence="2">
    <location>
        <begin position="401"/>
        <end position="492"/>
    </location>
</feature>
<evidence type="ECO:0000259" key="2">
    <source>
        <dbReference type="Pfam" id="PF05003"/>
    </source>
</evidence>
<dbReference type="Pfam" id="PF05003">
    <property type="entry name" value="DUF668"/>
    <property type="match status" value="1"/>
</dbReference>
<organism evidence="4 5">
    <name type="scientific">Carpinus fangiana</name>
    <dbReference type="NCBI Taxonomy" id="176857"/>
    <lineage>
        <taxon>Eukaryota</taxon>
        <taxon>Viridiplantae</taxon>
        <taxon>Streptophyta</taxon>
        <taxon>Embryophyta</taxon>
        <taxon>Tracheophyta</taxon>
        <taxon>Spermatophyta</taxon>
        <taxon>Magnoliopsida</taxon>
        <taxon>eudicotyledons</taxon>
        <taxon>Gunneridae</taxon>
        <taxon>Pentapetalae</taxon>
        <taxon>rosids</taxon>
        <taxon>fabids</taxon>
        <taxon>Fagales</taxon>
        <taxon>Betulaceae</taxon>
        <taxon>Carpinus</taxon>
    </lineage>
</organism>
<keyword evidence="5" id="KW-1185">Reference proteome</keyword>